<dbReference type="GO" id="GO:0016887">
    <property type="term" value="F:ATP hydrolysis activity"/>
    <property type="evidence" value="ECO:0007669"/>
    <property type="project" value="InterPro"/>
</dbReference>
<keyword evidence="2 4" id="KW-0547">Nucleotide-binding</keyword>
<dbReference type="FunFam" id="1.10.8.60:FF:000025">
    <property type="entry name" value="Katanin p60 ATPase-containing subunit A1"/>
    <property type="match status" value="1"/>
</dbReference>
<feature type="domain" description="ATPase AAA-type core" evidence="5">
    <location>
        <begin position="32"/>
        <end position="76"/>
    </location>
</feature>
<dbReference type="SUPFAM" id="SSF52540">
    <property type="entry name" value="P-loop containing nucleoside triphosphate hydrolases"/>
    <property type="match status" value="1"/>
</dbReference>
<dbReference type="Pfam" id="PF09336">
    <property type="entry name" value="Vps4_C"/>
    <property type="match status" value="1"/>
</dbReference>
<evidence type="ECO:0000259" key="5">
    <source>
        <dbReference type="Pfam" id="PF00004"/>
    </source>
</evidence>
<protein>
    <recommendedName>
        <fullName evidence="9">Katanin p60 ATPase-containing subunit A1</fullName>
    </recommendedName>
</protein>
<dbReference type="Pfam" id="PF17862">
    <property type="entry name" value="AAA_lid_3"/>
    <property type="match status" value="1"/>
</dbReference>
<keyword evidence="3 4" id="KW-0067">ATP-binding</keyword>
<dbReference type="EMBL" id="OB792801">
    <property type="protein sequence ID" value="CAD7424529.1"/>
    <property type="molecule type" value="Genomic_DNA"/>
</dbReference>
<dbReference type="Gene3D" id="3.40.50.300">
    <property type="entry name" value="P-loop containing nucleotide triphosphate hydrolases"/>
    <property type="match status" value="1"/>
</dbReference>
<dbReference type="GO" id="GO:0015630">
    <property type="term" value="C:microtubule cytoskeleton"/>
    <property type="evidence" value="ECO:0007669"/>
    <property type="project" value="TreeGrafter"/>
</dbReference>
<reference evidence="8" key="1">
    <citation type="submission" date="2020-11" db="EMBL/GenBank/DDBJ databases">
        <authorList>
            <person name="Tran Van P."/>
        </authorList>
    </citation>
    <scope>NUCLEOTIDE SEQUENCE</scope>
</reference>
<sequence length="186" mass="20937">MLKENSKSLIEYTMLSYKRNVACQVISIGSQELLTKWSLSCSNEDKVITVIAATNHPGDIDEAFRRRFEKRVLIPLPNDDTRSALLKLCLEGVTVDSKLDTNVIADKLDGYTGSDITNVCRDAAMMSMRRKISGRSPSEIKKIKKEDVDLPVTMKDFEDALARCKKSVSLNDVSRYEAWMDEFGSC</sequence>
<accession>A0A7R9HJD1</accession>
<evidence type="ECO:0000256" key="3">
    <source>
        <dbReference type="ARBA" id="ARBA00022840"/>
    </source>
</evidence>
<dbReference type="Pfam" id="PF00004">
    <property type="entry name" value="AAA"/>
    <property type="match status" value="1"/>
</dbReference>
<evidence type="ECO:0000259" key="6">
    <source>
        <dbReference type="Pfam" id="PF09336"/>
    </source>
</evidence>
<dbReference type="GO" id="GO:0051013">
    <property type="term" value="P:microtubule severing"/>
    <property type="evidence" value="ECO:0007669"/>
    <property type="project" value="TreeGrafter"/>
</dbReference>
<feature type="domain" description="Spastin/Vps4 C-terminal" evidence="6">
    <location>
        <begin position="149"/>
        <end position="184"/>
    </location>
</feature>
<proteinExistence type="inferred from homology"/>
<dbReference type="InterPro" id="IPR050304">
    <property type="entry name" value="MT-severing_AAA_ATPase"/>
</dbReference>
<dbReference type="InterPro" id="IPR027417">
    <property type="entry name" value="P-loop_NTPase"/>
</dbReference>
<dbReference type="PROSITE" id="PS00674">
    <property type="entry name" value="AAA"/>
    <property type="match status" value="1"/>
</dbReference>
<gene>
    <name evidence="8" type="ORF">TMSB3V08_LOCUS1468</name>
</gene>
<comment type="similarity">
    <text evidence="1 4">Belongs to the AAA ATPase family.</text>
</comment>
<evidence type="ECO:0000256" key="4">
    <source>
        <dbReference type="RuleBase" id="RU003651"/>
    </source>
</evidence>
<evidence type="ECO:0000313" key="8">
    <source>
        <dbReference type="EMBL" id="CAD7424529.1"/>
    </source>
</evidence>
<dbReference type="Gene3D" id="1.10.8.60">
    <property type="match status" value="1"/>
</dbReference>
<evidence type="ECO:0008006" key="9">
    <source>
        <dbReference type="Google" id="ProtNLM"/>
    </source>
</evidence>
<feature type="domain" description="AAA ATPase AAA+ lid" evidence="7">
    <location>
        <begin position="100"/>
        <end position="138"/>
    </location>
</feature>
<organism evidence="8">
    <name type="scientific">Timema monikensis</name>
    <dbReference type="NCBI Taxonomy" id="170555"/>
    <lineage>
        <taxon>Eukaryota</taxon>
        <taxon>Metazoa</taxon>
        <taxon>Ecdysozoa</taxon>
        <taxon>Arthropoda</taxon>
        <taxon>Hexapoda</taxon>
        <taxon>Insecta</taxon>
        <taxon>Pterygota</taxon>
        <taxon>Neoptera</taxon>
        <taxon>Polyneoptera</taxon>
        <taxon>Phasmatodea</taxon>
        <taxon>Timematodea</taxon>
        <taxon>Timematoidea</taxon>
        <taxon>Timematidae</taxon>
        <taxon>Timema</taxon>
    </lineage>
</organism>
<dbReference type="AlphaFoldDB" id="A0A7R9HJD1"/>
<name>A0A7R9HJD1_9NEOP</name>
<dbReference type="InterPro" id="IPR003960">
    <property type="entry name" value="ATPase_AAA_CS"/>
</dbReference>
<evidence type="ECO:0000256" key="1">
    <source>
        <dbReference type="ARBA" id="ARBA00006914"/>
    </source>
</evidence>
<evidence type="ECO:0000256" key="2">
    <source>
        <dbReference type="ARBA" id="ARBA00022741"/>
    </source>
</evidence>
<evidence type="ECO:0000259" key="7">
    <source>
        <dbReference type="Pfam" id="PF17862"/>
    </source>
</evidence>
<dbReference type="InterPro" id="IPR041569">
    <property type="entry name" value="AAA_lid_3"/>
</dbReference>
<dbReference type="InterPro" id="IPR003959">
    <property type="entry name" value="ATPase_AAA_core"/>
</dbReference>
<dbReference type="PANTHER" id="PTHR23074:SF152">
    <property type="entry name" value="KATANIN P60 ATPASE-CONTAINING SUBUNIT A1"/>
    <property type="match status" value="1"/>
</dbReference>
<dbReference type="InterPro" id="IPR015415">
    <property type="entry name" value="Spast_Vps4_C"/>
</dbReference>
<dbReference type="GO" id="GO:0005524">
    <property type="term" value="F:ATP binding"/>
    <property type="evidence" value="ECO:0007669"/>
    <property type="project" value="UniProtKB-KW"/>
</dbReference>
<dbReference type="PANTHER" id="PTHR23074">
    <property type="entry name" value="AAA DOMAIN-CONTAINING"/>
    <property type="match status" value="1"/>
</dbReference>